<feature type="domain" description="HTH gntR-type" evidence="4">
    <location>
        <begin position="13"/>
        <end position="80"/>
    </location>
</feature>
<organism evidence="5 6">
    <name type="scientific">Edaphobacillus lindanitolerans</name>
    <dbReference type="NCBI Taxonomy" id="550447"/>
    <lineage>
        <taxon>Bacteria</taxon>
        <taxon>Bacillati</taxon>
        <taxon>Bacillota</taxon>
        <taxon>Bacilli</taxon>
        <taxon>Bacillales</taxon>
        <taxon>Bacillaceae</taxon>
        <taxon>Edaphobacillus</taxon>
    </lineage>
</organism>
<evidence type="ECO:0000259" key="4">
    <source>
        <dbReference type="PROSITE" id="PS50949"/>
    </source>
</evidence>
<dbReference type="SUPFAM" id="SSF46785">
    <property type="entry name" value="Winged helix' DNA-binding domain"/>
    <property type="match status" value="1"/>
</dbReference>
<dbReference type="AlphaFoldDB" id="A0A1U7PPC9"/>
<dbReference type="Pfam" id="PF00392">
    <property type="entry name" value="GntR"/>
    <property type="match status" value="1"/>
</dbReference>
<dbReference type="InterPro" id="IPR011711">
    <property type="entry name" value="GntR_C"/>
</dbReference>
<name>A0A1U7PPC9_9BACI</name>
<evidence type="ECO:0000313" key="5">
    <source>
        <dbReference type="EMBL" id="SIT75971.1"/>
    </source>
</evidence>
<dbReference type="STRING" id="550447.SAMN05428946_1210"/>
<dbReference type="PANTHER" id="PTHR43537">
    <property type="entry name" value="TRANSCRIPTIONAL REGULATOR, GNTR FAMILY"/>
    <property type="match status" value="1"/>
</dbReference>
<keyword evidence="1" id="KW-0805">Transcription regulation</keyword>
<gene>
    <name evidence="5" type="ORF">SAMN05428946_1210</name>
</gene>
<sequence length="223" mass="24556">MPIPSDHSRPVRLTAKEAAFNQLQHWIIDGTLQPGEKLNDLEIAQALGVSRTPVRESLQLLETQGFVKMYPGKATQVTEVDPEAINDLLPPLAALQALSAEIATPKLDEETADLLTEANEGFAEAVRSGNDETALRIDEEFHQIIVDTAGNSYIQSVVNNLQAHVRRQFFHDAIVLREQSVQEHEAIIEAMKAGNGEKAADIMKTNWLSAIDELKAIRNAKSS</sequence>
<dbReference type="InterPro" id="IPR008920">
    <property type="entry name" value="TF_FadR/GntR_C"/>
</dbReference>
<dbReference type="InterPro" id="IPR000524">
    <property type="entry name" value="Tscrpt_reg_HTH_GntR"/>
</dbReference>
<dbReference type="SUPFAM" id="SSF48008">
    <property type="entry name" value="GntR ligand-binding domain-like"/>
    <property type="match status" value="1"/>
</dbReference>
<dbReference type="Proteomes" id="UP000187550">
    <property type="component" value="Unassembled WGS sequence"/>
</dbReference>
<protein>
    <submittedName>
        <fullName evidence="5">DNA-binding transcriptional regulator, GntR family</fullName>
    </submittedName>
</protein>
<keyword evidence="3" id="KW-0804">Transcription</keyword>
<dbReference type="EMBL" id="FTPL01000001">
    <property type="protein sequence ID" value="SIT75971.1"/>
    <property type="molecule type" value="Genomic_DNA"/>
</dbReference>
<dbReference type="GO" id="GO:0003677">
    <property type="term" value="F:DNA binding"/>
    <property type="evidence" value="ECO:0007669"/>
    <property type="project" value="UniProtKB-KW"/>
</dbReference>
<proteinExistence type="predicted"/>
<dbReference type="GO" id="GO:0003700">
    <property type="term" value="F:DNA-binding transcription factor activity"/>
    <property type="evidence" value="ECO:0007669"/>
    <property type="project" value="InterPro"/>
</dbReference>
<dbReference type="Pfam" id="PF07729">
    <property type="entry name" value="FCD"/>
    <property type="match status" value="1"/>
</dbReference>
<dbReference type="SMART" id="SM00345">
    <property type="entry name" value="HTH_GNTR"/>
    <property type="match status" value="1"/>
</dbReference>
<dbReference type="InterPro" id="IPR036388">
    <property type="entry name" value="WH-like_DNA-bd_sf"/>
</dbReference>
<dbReference type="Gene3D" id="1.10.10.10">
    <property type="entry name" value="Winged helix-like DNA-binding domain superfamily/Winged helix DNA-binding domain"/>
    <property type="match status" value="1"/>
</dbReference>
<reference evidence="6" key="1">
    <citation type="submission" date="2017-01" db="EMBL/GenBank/DDBJ databases">
        <authorList>
            <person name="Varghese N."/>
            <person name="Submissions S."/>
        </authorList>
    </citation>
    <scope>NUCLEOTIDE SEQUENCE [LARGE SCALE GENOMIC DNA]</scope>
    <source>
        <strain evidence="6">MNA4</strain>
    </source>
</reference>
<dbReference type="Gene3D" id="1.20.120.530">
    <property type="entry name" value="GntR ligand-binding domain-like"/>
    <property type="match status" value="1"/>
</dbReference>
<accession>A0A1U7PPC9</accession>
<keyword evidence="2 5" id="KW-0238">DNA-binding</keyword>
<dbReference type="OrthoDB" id="9781630at2"/>
<evidence type="ECO:0000256" key="3">
    <source>
        <dbReference type="ARBA" id="ARBA00023163"/>
    </source>
</evidence>
<dbReference type="PROSITE" id="PS50949">
    <property type="entry name" value="HTH_GNTR"/>
    <property type="match status" value="1"/>
</dbReference>
<dbReference type="SMART" id="SM00895">
    <property type="entry name" value="FCD"/>
    <property type="match status" value="1"/>
</dbReference>
<dbReference type="RefSeq" id="WP_076757405.1">
    <property type="nucleotide sequence ID" value="NZ_FTPL01000001.1"/>
</dbReference>
<evidence type="ECO:0000256" key="2">
    <source>
        <dbReference type="ARBA" id="ARBA00023125"/>
    </source>
</evidence>
<dbReference type="PRINTS" id="PR00035">
    <property type="entry name" value="HTHGNTR"/>
</dbReference>
<evidence type="ECO:0000256" key="1">
    <source>
        <dbReference type="ARBA" id="ARBA00023015"/>
    </source>
</evidence>
<keyword evidence="6" id="KW-1185">Reference proteome</keyword>
<evidence type="ECO:0000313" key="6">
    <source>
        <dbReference type="Proteomes" id="UP000187550"/>
    </source>
</evidence>
<dbReference type="InterPro" id="IPR036390">
    <property type="entry name" value="WH_DNA-bd_sf"/>
</dbReference>
<dbReference type="PANTHER" id="PTHR43537:SF24">
    <property type="entry name" value="GLUCONATE OPERON TRANSCRIPTIONAL REPRESSOR"/>
    <property type="match status" value="1"/>
</dbReference>
<dbReference type="CDD" id="cd07377">
    <property type="entry name" value="WHTH_GntR"/>
    <property type="match status" value="1"/>
</dbReference>